<proteinExistence type="predicted"/>
<name>A0A6J6DG65_9ZZZZ</name>
<dbReference type="PANTHER" id="PTHR46623">
    <property type="entry name" value="CARBOXYMETHYLENEBUTENOLIDASE-RELATED"/>
    <property type="match status" value="1"/>
</dbReference>
<dbReference type="EMBL" id="CAEZXE010000109">
    <property type="protein sequence ID" value="CAB4684017.1"/>
    <property type="molecule type" value="Genomic_DNA"/>
</dbReference>
<accession>A0A6J6DG65</accession>
<gene>
    <name evidence="2" type="ORF">UFOPK1495_01618</name>
    <name evidence="3" type="ORF">UFOPK2350_01210</name>
</gene>
<dbReference type="SUPFAM" id="SSF53474">
    <property type="entry name" value="alpha/beta-Hydrolases"/>
    <property type="match status" value="1"/>
</dbReference>
<reference evidence="2" key="1">
    <citation type="submission" date="2020-05" db="EMBL/GenBank/DDBJ databases">
        <authorList>
            <person name="Chiriac C."/>
            <person name="Salcher M."/>
            <person name="Ghai R."/>
            <person name="Kavagutti S V."/>
        </authorList>
    </citation>
    <scope>NUCLEOTIDE SEQUENCE</scope>
</reference>
<evidence type="ECO:0000313" key="3">
    <source>
        <dbReference type="EMBL" id="CAB4684017.1"/>
    </source>
</evidence>
<evidence type="ECO:0000313" key="2">
    <source>
        <dbReference type="EMBL" id="CAB4563092.1"/>
    </source>
</evidence>
<dbReference type="AlphaFoldDB" id="A0A6J6DG65"/>
<dbReference type="GO" id="GO:0016787">
    <property type="term" value="F:hydrolase activity"/>
    <property type="evidence" value="ECO:0007669"/>
    <property type="project" value="InterPro"/>
</dbReference>
<dbReference type="PANTHER" id="PTHR46623:SF6">
    <property type="entry name" value="ALPHA_BETA-HYDROLASES SUPERFAMILY PROTEIN"/>
    <property type="match status" value="1"/>
</dbReference>
<dbReference type="Pfam" id="PF01738">
    <property type="entry name" value="DLH"/>
    <property type="match status" value="1"/>
</dbReference>
<dbReference type="InterPro" id="IPR051049">
    <property type="entry name" value="Dienelactone_hydrolase-like"/>
</dbReference>
<dbReference type="InterPro" id="IPR029058">
    <property type="entry name" value="AB_hydrolase_fold"/>
</dbReference>
<organism evidence="2">
    <name type="scientific">freshwater metagenome</name>
    <dbReference type="NCBI Taxonomy" id="449393"/>
    <lineage>
        <taxon>unclassified sequences</taxon>
        <taxon>metagenomes</taxon>
        <taxon>ecological metagenomes</taxon>
    </lineage>
</organism>
<feature type="domain" description="Dienelactone hydrolase" evidence="1">
    <location>
        <begin position="18"/>
        <end position="237"/>
    </location>
</feature>
<dbReference type="InterPro" id="IPR002925">
    <property type="entry name" value="Dienelactn_hydro"/>
</dbReference>
<protein>
    <submittedName>
        <fullName evidence="2">Unannotated protein</fullName>
    </submittedName>
</protein>
<evidence type="ECO:0000259" key="1">
    <source>
        <dbReference type="Pfam" id="PF01738"/>
    </source>
</evidence>
<dbReference type="Gene3D" id="3.40.50.1820">
    <property type="entry name" value="alpha/beta hydrolase"/>
    <property type="match status" value="1"/>
</dbReference>
<sequence length="239" mass="25786">MTGHITEKKQLNTADGPMDVFVSTPSGDVRGGVVVVQEAFGLTGHIQRVCEALADAGYIAVAPALFHRCDDQVFGYSDYDKLGPVIMTMTRESIEMDVDAAFAELERLNVPVDKLAIMGFCFGGTVTLETAARCELAAAVTFYGGGLGDGRFGLAPGIESAARLRTPWLGLYGDLDEHIPIDEVEQVRVAAASSPVDTEVIRFADADHGFHCDERPSFHAETSSVAWARTLEFLEDHMS</sequence>
<dbReference type="EMBL" id="CAEZSU010000218">
    <property type="protein sequence ID" value="CAB4563092.1"/>
    <property type="molecule type" value="Genomic_DNA"/>
</dbReference>